<dbReference type="EMBL" id="JOPA01000028">
    <property type="protein sequence ID" value="OUI92631.1"/>
    <property type="molecule type" value="Genomic_DNA"/>
</dbReference>
<evidence type="ECO:0000256" key="1">
    <source>
        <dbReference type="SAM" id="Phobius"/>
    </source>
</evidence>
<keyword evidence="1" id="KW-1133">Transmembrane helix</keyword>
<comment type="caution">
    <text evidence="2">The sequence shown here is derived from an EMBL/GenBank/DDBJ whole genome shotgun (WGS) entry which is preliminary data.</text>
</comment>
<dbReference type="Pfam" id="PF03929">
    <property type="entry name" value="PepSY_TM"/>
    <property type="match status" value="1"/>
</dbReference>
<accession>A0A252AS07</accession>
<feature type="transmembrane region" description="Helical" evidence="1">
    <location>
        <begin position="446"/>
        <end position="468"/>
    </location>
</feature>
<feature type="transmembrane region" description="Helical" evidence="1">
    <location>
        <begin position="211"/>
        <end position="231"/>
    </location>
</feature>
<reference evidence="3" key="1">
    <citation type="submission" date="2014-06" db="EMBL/GenBank/DDBJ databases">
        <authorList>
            <person name="Winans N.J."/>
            <person name="Newell P.D."/>
            <person name="Douglas A.E."/>
        </authorList>
    </citation>
    <scope>NUCLEOTIDE SEQUENCE [LARGE SCALE GENOMIC DNA]</scope>
</reference>
<evidence type="ECO:0000313" key="3">
    <source>
        <dbReference type="Proteomes" id="UP000194641"/>
    </source>
</evidence>
<keyword evidence="1" id="KW-0812">Transmembrane</keyword>
<protein>
    <recommendedName>
        <fullName evidence="4">Peptidase</fullName>
    </recommendedName>
</protein>
<dbReference type="RefSeq" id="WP_086659713.1">
    <property type="nucleotide sequence ID" value="NZ_JBJJWX010000011.1"/>
</dbReference>
<dbReference type="AlphaFoldDB" id="A0A252AS07"/>
<organism evidence="2 3">
    <name type="scientific">Acetobacter indonesiensis</name>
    <dbReference type="NCBI Taxonomy" id="104101"/>
    <lineage>
        <taxon>Bacteria</taxon>
        <taxon>Pseudomonadati</taxon>
        <taxon>Pseudomonadota</taxon>
        <taxon>Alphaproteobacteria</taxon>
        <taxon>Acetobacterales</taxon>
        <taxon>Acetobacteraceae</taxon>
        <taxon>Acetobacter</taxon>
    </lineage>
</organism>
<feature type="transmembrane region" description="Helical" evidence="1">
    <location>
        <begin position="16"/>
        <end position="37"/>
    </location>
</feature>
<dbReference type="InterPro" id="IPR005625">
    <property type="entry name" value="PepSY-ass_TM"/>
</dbReference>
<dbReference type="PANTHER" id="PTHR34219">
    <property type="entry name" value="IRON-REGULATED INNER MEMBRANE PROTEIN-RELATED"/>
    <property type="match status" value="1"/>
</dbReference>
<proteinExistence type="predicted"/>
<evidence type="ECO:0008006" key="4">
    <source>
        <dbReference type="Google" id="ProtNLM"/>
    </source>
</evidence>
<gene>
    <name evidence="2" type="ORF">HK17_09860</name>
</gene>
<sequence>MIRKKLLRSLYVSHRWVGIALCPLMLGWCVSGLVMLWHTWPQPDDYGQANAHAALALPAQLPPLPPLAGKTRFQAFRISMVGHTPMLALFPDWGSPYAINLATGAVGPASVEDLADNARRYVVATGGSGLPVFTGVTTDDQWVLDTHGRMEGFARFEFANRAKTVVYVSQTTGDVVQATTATSRLWAWVGAIPHWLYPAILRRHPAVWKEVVILFSGVGVFLTLTGLWVGVLRLKRKWPYTPYTRWHFVHHLGGMVFGLFALSWITTGLLTMNPAGLFESQSATALARRVTGTVSGADIQNVLYSLTQRGTHDGKSVYSALLNGEIYNDIEDTHGHITRLTEAMQPAPLTQPVLAATLKQAGIITDTRAVIFLTAPDHYYFSKETRKRQFPVWRVNALDGTIFYLEARSGQVIAAIDPVAQNARWFVYGLHDGDFWPWLRAPSGRWLVVVPLLAGVLVIFLSGCIVGFRRMKQTMR</sequence>
<dbReference type="Proteomes" id="UP000194641">
    <property type="component" value="Unassembled WGS sequence"/>
</dbReference>
<dbReference type="PANTHER" id="PTHR34219:SF6">
    <property type="entry name" value="BLR3280 PROTEIN"/>
    <property type="match status" value="1"/>
</dbReference>
<evidence type="ECO:0000313" key="2">
    <source>
        <dbReference type="EMBL" id="OUI92631.1"/>
    </source>
</evidence>
<feature type="transmembrane region" description="Helical" evidence="1">
    <location>
        <begin position="252"/>
        <end position="272"/>
    </location>
</feature>
<keyword evidence="1" id="KW-0472">Membrane</keyword>
<name>A0A252AS07_9PROT</name>